<keyword evidence="5" id="KW-1185">Reference proteome</keyword>
<protein>
    <submittedName>
        <fullName evidence="4">Fucose isomerase</fullName>
    </submittedName>
</protein>
<dbReference type="PANTHER" id="PTHR36120:SF1">
    <property type="entry name" value="L-FUCOSE ISOMERASE C-TERMINAL DOMAIN-CONTAINING PROTEIN"/>
    <property type="match status" value="1"/>
</dbReference>
<evidence type="ECO:0000256" key="2">
    <source>
        <dbReference type="ARBA" id="ARBA00023277"/>
    </source>
</evidence>
<dbReference type="STRING" id="1134406.ADN00_14870"/>
<name>A0A0P6X184_9CHLR</name>
<reference evidence="4 5" key="1">
    <citation type="submission" date="2015-07" db="EMBL/GenBank/DDBJ databases">
        <title>Genome sequence of Ornatilinea apprima DSM 23815.</title>
        <authorList>
            <person name="Hemp J."/>
            <person name="Ward L.M."/>
            <person name="Pace L.A."/>
            <person name="Fischer W.W."/>
        </authorList>
    </citation>
    <scope>NUCLEOTIDE SEQUENCE [LARGE SCALE GENOMIC DNA]</scope>
    <source>
        <strain evidence="4 5">P3M-1</strain>
    </source>
</reference>
<sequence>MAKATLGLIVGNRDFFPSRFVTEGRNDLLQLFKEMDIEAIVIDEKETNLGGVETRSEAKICGELFKKNIDKIEGVLVILPNFGNELGIAETLRISGLNVPVLVQAYPDDVQKMSLEGRRDSFCGKFSACNVLRQYGYAYSLTANHTVHPKSESFRKDLEKFVAVCKVVKGLKKARLGAIGARPDAFKTVRFSEKLFERSGISVTTVDLSEIIGNASRLKDTDSQVVSKLDEIKSYVPTQKVPAASLLKMAKLGLVIENWMNDNEIDATAIQCWESIQKNYGVNVCGLMSMMGEKLLPSACEVDVAGVLGMYALTLASGKPSALVDWNNNYGDDPNKCVLFHCGNFPKSFYDDKVEMYLADVLGTTLGNENVYGALAGRIPSGPLTYARVSTDDVNGKIRTYFGEGRFTDDELPTFGGRGVIEIPNMQTLLQNLCKGGFEHHVGISRSHVAGVLEEAFGTYLGWEVYYHKG</sequence>
<dbReference type="InterPro" id="IPR015888">
    <property type="entry name" value="Fuc_isomerase_C"/>
</dbReference>
<dbReference type="SUPFAM" id="SSF53743">
    <property type="entry name" value="FucI/AraA N-terminal and middle domains"/>
    <property type="match status" value="1"/>
</dbReference>
<dbReference type="GO" id="GO:0005737">
    <property type="term" value="C:cytoplasm"/>
    <property type="evidence" value="ECO:0007669"/>
    <property type="project" value="InterPro"/>
</dbReference>
<keyword evidence="1 4" id="KW-0413">Isomerase</keyword>
<dbReference type="PANTHER" id="PTHR36120">
    <property type="entry name" value="FUCOSE ISOMERASE"/>
    <property type="match status" value="1"/>
</dbReference>
<comment type="caution">
    <text evidence="4">The sequence shown here is derived from an EMBL/GenBank/DDBJ whole genome shotgun (WGS) entry which is preliminary data.</text>
</comment>
<accession>A0A0P6X184</accession>
<gene>
    <name evidence="4" type="ORF">ADN00_14870</name>
</gene>
<dbReference type="GO" id="GO:0008736">
    <property type="term" value="F:L-fucose isomerase activity"/>
    <property type="evidence" value="ECO:0007669"/>
    <property type="project" value="InterPro"/>
</dbReference>
<dbReference type="InterPro" id="IPR009015">
    <property type="entry name" value="Fucose_isomerase_N/cen_sf"/>
</dbReference>
<dbReference type="RefSeq" id="WP_075063821.1">
    <property type="nucleotide sequence ID" value="NZ_LGCL01000036.1"/>
</dbReference>
<dbReference type="PATRIC" id="fig|1134406.4.peg.1837"/>
<dbReference type="OrthoDB" id="5838738at2"/>
<evidence type="ECO:0000256" key="1">
    <source>
        <dbReference type="ARBA" id="ARBA00023235"/>
    </source>
</evidence>
<evidence type="ECO:0000259" key="3">
    <source>
        <dbReference type="Pfam" id="PF02952"/>
    </source>
</evidence>
<evidence type="ECO:0000313" key="5">
    <source>
        <dbReference type="Proteomes" id="UP000050417"/>
    </source>
</evidence>
<dbReference type="Pfam" id="PF02952">
    <property type="entry name" value="Fucose_iso_C"/>
    <property type="match status" value="1"/>
</dbReference>
<keyword evidence="2" id="KW-0119">Carbohydrate metabolism</keyword>
<feature type="domain" description="L-fucose isomerase C-terminal" evidence="3">
    <location>
        <begin position="339"/>
        <end position="468"/>
    </location>
</feature>
<dbReference type="Proteomes" id="UP000050417">
    <property type="component" value="Unassembled WGS sequence"/>
</dbReference>
<evidence type="ECO:0000313" key="4">
    <source>
        <dbReference type="EMBL" id="KPL73073.1"/>
    </source>
</evidence>
<dbReference type="GO" id="GO:0006004">
    <property type="term" value="P:fucose metabolic process"/>
    <property type="evidence" value="ECO:0007669"/>
    <property type="project" value="InterPro"/>
</dbReference>
<organism evidence="4 5">
    <name type="scientific">Ornatilinea apprima</name>
    <dbReference type="NCBI Taxonomy" id="1134406"/>
    <lineage>
        <taxon>Bacteria</taxon>
        <taxon>Bacillati</taxon>
        <taxon>Chloroflexota</taxon>
        <taxon>Anaerolineae</taxon>
        <taxon>Anaerolineales</taxon>
        <taxon>Anaerolineaceae</taxon>
        <taxon>Ornatilinea</taxon>
    </lineage>
</organism>
<dbReference type="EMBL" id="LGCL01000036">
    <property type="protein sequence ID" value="KPL73073.1"/>
    <property type="molecule type" value="Genomic_DNA"/>
</dbReference>
<proteinExistence type="predicted"/>
<dbReference type="AlphaFoldDB" id="A0A0P6X184"/>
<dbReference type="CDD" id="cd00578">
    <property type="entry name" value="L-fuc_L-ara-isomerases"/>
    <property type="match status" value="1"/>
</dbReference>